<evidence type="ECO:0000313" key="1">
    <source>
        <dbReference type="EMBL" id="MEB8515404.1"/>
    </source>
</evidence>
<accession>A0ABU6FTK5</accession>
<protein>
    <submittedName>
        <fullName evidence="1">Uncharacterized protein</fullName>
    </submittedName>
</protein>
<proteinExistence type="predicted"/>
<dbReference type="Proteomes" id="UP001308776">
    <property type="component" value="Unassembled WGS sequence"/>
</dbReference>
<comment type="caution">
    <text evidence="1">The sequence shown here is derived from an EMBL/GenBank/DDBJ whole genome shotgun (WGS) entry which is preliminary data.</text>
</comment>
<dbReference type="EMBL" id="JAQGFR010000298">
    <property type="protein sequence ID" value="MEB8515404.1"/>
    <property type="molecule type" value="Genomic_DNA"/>
</dbReference>
<evidence type="ECO:0000313" key="2">
    <source>
        <dbReference type="Proteomes" id="UP001308776"/>
    </source>
</evidence>
<keyword evidence="2" id="KW-1185">Reference proteome</keyword>
<gene>
    <name evidence="1" type="ORF">OW717_15315</name>
</gene>
<dbReference type="RefSeq" id="WP_196762827.1">
    <property type="nucleotide sequence ID" value="NZ_JAQGFK010000033.1"/>
</dbReference>
<name>A0ABU6FTK5_9PROT</name>
<reference evidence="1 2" key="1">
    <citation type="submission" date="2022-11" db="EMBL/GenBank/DDBJ databases">
        <title>Comparative genomics analysis of Acidithiobacillus ferriphilus.</title>
        <authorList>
            <person name="Ma L."/>
        </authorList>
    </citation>
    <scope>NUCLEOTIDE SEQUENCE [LARGE SCALE GENOMIC DNA]</scope>
    <source>
        <strain evidence="1 2">DY15</strain>
    </source>
</reference>
<organism evidence="1 2">
    <name type="scientific">Acidithiobacillus ferriphilus</name>
    <dbReference type="NCBI Taxonomy" id="1689834"/>
    <lineage>
        <taxon>Bacteria</taxon>
        <taxon>Pseudomonadati</taxon>
        <taxon>Pseudomonadota</taxon>
        <taxon>Acidithiobacillia</taxon>
        <taxon>Acidithiobacillales</taxon>
        <taxon>Acidithiobacillaceae</taxon>
        <taxon>Acidithiobacillus</taxon>
    </lineage>
</organism>
<sequence>MMSSSAKCVTTGWADLPENGLDLAAIDPRNGPQFSPNLYRFLKGRGQTWATTCRVYLDMDGILRIGSLDDGWLHGAWLMGVLCYGLREQVWAHPPGSLGDLREITDFWTDYMRIGRCAIDPEHKQSFIGDESRWAVHGDERLCLWCGNAHQKLETWVEEVRNERWMTA</sequence>